<reference evidence="1" key="2">
    <citation type="submission" date="2020-09" db="EMBL/GenBank/DDBJ databases">
        <authorList>
            <person name="Sun Q."/>
            <person name="Zhou Y."/>
        </authorList>
    </citation>
    <scope>NUCLEOTIDE SEQUENCE</scope>
    <source>
        <strain evidence="1">CGMCC 1.15448</strain>
    </source>
</reference>
<name>A0A8J2UEK4_9BACT</name>
<evidence type="ECO:0000313" key="2">
    <source>
        <dbReference type="Proteomes" id="UP000607559"/>
    </source>
</evidence>
<proteinExistence type="predicted"/>
<protein>
    <submittedName>
        <fullName evidence="1">Uncharacterized protein</fullName>
    </submittedName>
</protein>
<reference evidence="1" key="1">
    <citation type="journal article" date="2014" name="Int. J. Syst. Evol. Microbiol.">
        <title>Complete genome sequence of Corynebacterium casei LMG S-19264T (=DSM 44701T), isolated from a smear-ripened cheese.</title>
        <authorList>
            <consortium name="US DOE Joint Genome Institute (JGI-PGF)"/>
            <person name="Walter F."/>
            <person name="Albersmeier A."/>
            <person name="Kalinowski J."/>
            <person name="Ruckert C."/>
        </authorList>
    </citation>
    <scope>NUCLEOTIDE SEQUENCE</scope>
    <source>
        <strain evidence="1">CGMCC 1.15448</strain>
    </source>
</reference>
<evidence type="ECO:0000313" key="1">
    <source>
        <dbReference type="EMBL" id="GGB06788.1"/>
    </source>
</evidence>
<gene>
    <name evidence="1" type="ORF">GCM10011511_32830</name>
</gene>
<keyword evidence="2" id="KW-1185">Reference proteome</keyword>
<organism evidence="1 2">
    <name type="scientific">Puia dinghuensis</name>
    <dbReference type="NCBI Taxonomy" id="1792502"/>
    <lineage>
        <taxon>Bacteria</taxon>
        <taxon>Pseudomonadati</taxon>
        <taxon>Bacteroidota</taxon>
        <taxon>Chitinophagia</taxon>
        <taxon>Chitinophagales</taxon>
        <taxon>Chitinophagaceae</taxon>
        <taxon>Puia</taxon>
    </lineage>
</organism>
<dbReference type="Proteomes" id="UP000607559">
    <property type="component" value="Unassembled WGS sequence"/>
</dbReference>
<dbReference type="AlphaFoldDB" id="A0A8J2UEK4"/>
<dbReference type="EMBL" id="BMJC01000003">
    <property type="protein sequence ID" value="GGB06788.1"/>
    <property type="molecule type" value="Genomic_DNA"/>
</dbReference>
<comment type="caution">
    <text evidence="1">The sequence shown here is derived from an EMBL/GenBank/DDBJ whole genome shotgun (WGS) entry which is preliminary data.</text>
</comment>
<accession>A0A8J2UEK4</accession>
<sequence>MMAVRKSYKRRLFSKSPTLSGIATIFNIWGNFYTHNYTENPRSADARALASDWEIVGKDMWEATESIRVNLNIHVNSPSGRKLSRGTARLRG</sequence>